<evidence type="ECO:0000256" key="11">
    <source>
        <dbReference type="PROSITE-ProRule" id="PRU00239"/>
    </source>
</evidence>
<feature type="compositionally biased region" description="Low complexity" evidence="13">
    <location>
        <begin position="438"/>
        <end position="461"/>
    </location>
</feature>
<evidence type="ECO:0000259" key="15">
    <source>
        <dbReference type="PROSITE" id="PS50203"/>
    </source>
</evidence>
<dbReference type="Proteomes" id="UP000515162">
    <property type="component" value="Chromosome X"/>
</dbReference>
<dbReference type="CTD" id="44014"/>
<feature type="domain" description="RanBP2-type" evidence="14">
    <location>
        <begin position="926"/>
        <end position="955"/>
    </location>
</feature>
<dbReference type="InterPro" id="IPR000169">
    <property type="entry name" value="Pept_cys_AS"/>
</dbReference>
<dbReference type="PROSITE" id="PS50199">
    <property type="entry name" value="ZF_RANBP2_2"/>
    <property type="match status" value="4"/>
</dbReference>
<dbReference type="GO" id="GO:0006508">
    <property type="term" value="P:proteolysis"/>
    <property type="evidence" value="ECO:0007669"/>
    <property type="project" value="UniProtKB-KW"/>
</dbReference>
<dbReference type="PROSITE" id="PS00139">
    <property type="entry name" value="THIOL_PROTEASE_CYS"/>
    <property type="match status" value="1"/>
</dbReference>
<feature type="region of interest" description="Disordered" evidence="13">
    <location>
        <begin position="840"/>
        <end position="885"/>
    </location>
</feature>
<proteinExistence type="inferred from homology"/>
<evidence type="ECO:0000256" key="6">
    <source>
        <dbReference type="ARBA" id="ARBA00022771"/>
    </source>
</evidence>
<dbReference type="PANTHER" id="PTHR10183:SF382">
    <property type="entry name" value="CALPAIN-15"/>
    <property type="match status" value="1"/>
</dbReference>
<keyword evidence="16" id="KW-1185">Reference proteome</keyword>
<feature type="domain" description="Calpain catalytic" evidence="15">
    <location>
        <begin position="1013"/>
        <end position="1320"/>
    </location>
</feature>
<dbReference type="FunFam" id="3.90.70.10:FF:000010">
    <property type="entry name" value="Calpain 15"/>
    <property type="match status" value="1"/>
</dbReference>
<keyword evidence="9" id="KW-0862">Zinc</keyword>
<evidence type="ECO:0000313" key="16">
    <source>
        <dbReference type="Proteomes" id="UP000515162"/>
    </source>
</evidence>
<feature type="region of interest" description="Disordered" evidence="13">
    <location>
        <begin position="207"/>
        <end position="256"/>
    </location>
</feature>
<reference evidence="17" key="1">
    <citation type="submission" date="2025-08" db="UniProtKB">
        <authorList>
            <consortium name="RefSeq"/>
        </authorList>
    </citation>
    <scope>IDENTIFICATION</scope>
    <source>
        <strain evidence="17">Mau12</strain>
        <tissue evidence="17">Whole Body</tissue>
    </source>
</reference>
<evidence type="ECO:0000256" key="13">
    <source>
        <dbReference type="SAM" id="MobiDB-lite"/>
    </source>
</evidence>
<dbReference type="InterPro" id="IPR001300">
    <property type="entry name" value="Peptidase_C2_calpain_cat"/>
</dbReference>
<evidence type="ECO:0000256" key="3">
    <source>
        <dbReference type="ARBA" id="ARBA00022670"/>
    </source>
</evidence>
<dbReference type="PANTHER" id="PTHR10183">
    <property type="entry name" value="CALPAIN"/>
    <property type="match status" value="1"/>
</dbReference>
<dbReference type="FunFam" id="2.30.30.380:FF:000022">
    <property type="entry name" value="calpain-D isoform X3"/>
    <property type="match status" value="1"/>
</dbReference>
<feature type="compositionally biased region" description="Polar residues" evidence="13">
    <location>
        <begin position="551"/>
        <end position="563"/>
    </location>
</feature>
<feature type="compositionally biased region" description="Polar residues" evidence="13">
    <location>
        <begin position="850"/>
        <end position="872"/>
    </location>
</feature>
<dbReference type="Pfam" id="PF00641">
    <property type="entry name" value="Zn_ribbon_RanBP"/>
    <property type="match status" value="6"/>
</dbReference>
<dbReference type="GeneID" id="117146843"/>
<feature type="domain" description="RanBP2-type" evidence="14">
    <location>
        <begin position="745"/>
        <end position="775"/>
    </location>
</feature>
<evidence type="ECO:0000256" key="12">
    <source>
        <dbReference type="PROSITE-ProRule" id="PRU00322"/>
    </source>
</evidence>
<dbReference type="Gene3D" id="4.10.1060.10">
    <property type="entry name" value="Zinc finger, RanBP2-type"/>
    <property type="match status" value="1"/>
</dbReference>
<dbReference type="RefSeq" id="XP_033169290.1">
    <property type="nucleotide sequence ID" value="XM_033313399.1"/>
</dbReference>
<dbReference type="InterPro" id="IPR036443">
    <property type="entry name" value="Znf_RanBP2_sf"/>
</dbReference>
<evidence type="ECO:0000256" key="4">
    <source>
        <dbReference type="ARBA" id="ARBA00022723"/>
    </source>
</evidence>
<protein>
    <submittedName>
        <fullName evidence="17">Calpain-D isoform X1</fullName>
    </submittedName>
</protein>
<dbReference type="Pfam" id="PF00648">
    <property type="entry name" value="Peptidase_C2"/>
    <property type="match status" value="1"/>
</dbReference>
<dbReference type="SMART" id="SM00547">
    <property type="entry name" value="ZnF_RBZ"/>
    <property type="match status" value="6"/>
</dbReference>
<sequence length="1593" mass="173975">MGTISSVLQWSCTKCNTINPTESLKCFNCGTVRKVFPQQQQHQHRSSSITASWTADDALEQAEKEQERDKEKGRAAVARSEYKHVYKSLLRGCLKRPQRNSQNLPANCVDCEDTRKYIKSSIELYRHFSNPALNRRWVCHACGTDNSSVTWHCLICDTVSYLAPIYKDAIAADRGQDLAGSLGNRGELLAADHSHPHHHHHYLHQELEEQHHHQHQLHSQHLHKRHLKGRSASGSGSGPGSGSGLRRTQSLSTAIDKSASGRSCHICYANNQSKDIFNLPQIKPAPQLTGIPPVAACSNSRFAIANDTFCRRKQNNNNKNQNHKVVRESGAKRKYNFTITTLSRSAAKDAGHGQMKPLRQAVNLNLNLQQEPQQKSPANPQQPQRKTQREPAAVSMNPTQFTIPRNGVFIAVNEWSEPLASSSSVSSSSNHHHHHHSNSNSNSSGNSNSNIINNNSSSSSGSNKLYENECVALAQQQLRAAAAQAAQAAATAVAIASSPSAKAMAEPAPPATMPIYAQVNKQHKLKKKQQIASESQTNNNGSGEIADAVSESLTAGLGTSTDGSGEASESESQVEEHSIYAKVWKGPRKATESKIMHDPGSSSRLSGAASAAAGTASAGTAGAGAIAAAVGAAAASRHDNKTQLGNGSRSKMWICIKCSYAYNRLWLQTCEMCEAKAEQQQQQLQLQQQQQHHHHLQQQQAEAPRDEPWTCKKCTLVNYSTAMACVVCGGSKLKSISSIEDMTLRKGEFWTCSHCTLKNSLHSPVCSACKSHRQPQLSMAMEAVRERPDGQSYEEQDAAAVGGGGGSAHQSGANEVKAPTALNLPLASVALPMPMLQLPTSSAAGLRGSRSPSPRMQPLPSLQQQRNSSSSGAIPKRHSTGGSIVPRNISIAGLASYNLQQGQGVGSASVVSASGAGPGAVGASTSSKKWQCPACTYDNCAASVVCDICSSPRGLASAVLGEALGRKSVRVALTPADIRQESKLMENLRQLEETEALTKWQNIIQYCRDNNELFVDDSFPPAPKSLYYNPASGAAEGNPVVQWRRPHEINCDGGAYPPWAVFRTPLPSDICQGVLGNCWLLSALAVLAEREDLVKEVLVTKEICGQGAYQVRLCKDGKWTTVLVDDLLPCDKRGHLVYSQAKRKQLWVPLIEKAVAKIHGCYEALVSGRAIEGLATLTGAPCESIPLQASSLPMPSEDELDKDLIWAQLLSSRCVRFLMGASCGGGNMKVDEEEYQQKGLRPRHAYSVLDVKDIQGHRLLKLRNPWGHYSWRGDWSDDSSLWTDDLRDALMPHGASEGVFWISFEDVLNYFDCIDICKVRSGWNEVRLQGTLQPLCSISCVLLTVLEPTEAEFTLFQEGQRNSEKSQRSQLDLCVVIFRTRSPAAPEIGRLVEHSKRQVRGFVGCHKMLERDIYLLVCLAFNHWHTGIEDPHQYPQCILAIHSSKRLLVEQISPSPHLLADAIISLTLTKGQRHEGREGMTAYYLTKGWAGLVVMVENRHENKWIHVKCDCQESYNVVSTRGELKTVDSVPPLQRQVIIVLTQLEGSGGFSIAHRLTHRLANSRGLHDWGPPGATHCPPIENVHGLHAPRLIT</sequence>
<dbReference type="InterPro" id="IPR038765">
    <property type="entry name" value="Papain-like_cys_pep_sf"/>
</dbReference>
<dbReference type="PROSITE" id="PS01358">
    <property type="entry name" value="ZF_RANBP2_1"/>
    <property type="match status" value="5"/>
</dbReference>
<evidence type="ECO:0000256" key="5">
    <source>
        <dbReference type="ARBA" id="ARBA00022737"/>
    </source>
</evidence>
<dbReference type="SMART" id="SM00230">
    <property type="entry name" value="CysPc"/>
    <property type="match status" value="1"/>
</dbReference>
<keyword evidence="3 11" id="KW-0645">Protease</keyword>
<keyword evidence="7 11" id="KW-0378">Hydrolase</keyword>
<dbReference type="GO" id="GO:0005737">
    <property type="term" value="C:cytoplasm"/>
    <property type="evidence" value="ECO:0007669"/>
    <property type="project" value="TreeGrafter"/>
</dbReference>
<feature type="region of interest" description="Disordered" evidence="13">
    <location>
        <begin position="420"/>
        <end position="461"/>
    </location>
</feature>
<feature type="region of interest" description="Disordered" evidence="13">
    <location>
        <begin position="786"/>
        <end position="813"/>
    </location>
</feature>
<keyword evidence="5" id="KW-0677">Repeat</keyword>
<keyword evidence="2" id="KW-0597">Phosphoprotein</keyword>
<dbReference type="PRINTS" id="PR00704">
    <property type="entry name" value="CALPAIN"/>
</dbReference>
<evidence type="ECO:0000313" key="17">
    <source>
        <dbReference type="RefSeq" id="XP_033169290.1"/>
    </source>
</evidence>
<feature type="domain" description="RanBP2-type" evidence="14">
    <location>
        <begin position="705"/>
        <end position="734"/>
    </location>
</feature>
<feature type="compositionally biased region" description="Basic residues" evidence="13">
    <location>
        <begin position="212"/>
        <end position="229"/>
    </location>
</feature>
<dbReference type="SUPFAM" id="SSF90209">
    <property type="entry name" value="Ran binding protein zinc finger-like"/>
    <property type="match status" value="1"/>
</dbReference>
<evidence type="ECO:0000256" key="7">
    <source>
        <dbReference type="ARBA" id="ARBA00022801"/>
    </source>
</evidence>
<keyword evidence="8 11" id="KW-0788">Thiol protease</keyword>
<dbReference type="PROSITE" id="PS50203">
    <property type="entry name" value="CALPAIN_CAT"/>
    <property type="match status" value="1"/>
</dbReference>
<feature type="region of interest" description="Disordered" evidence="13">
    <location>
        <begin position="520"/>
        <end position="607"/>
    </location>
</feature>
<evidence type="ECO:0000256" key="1">
    <source>
        <dbReference type="ARBA" id="ARBA00007623"/>
    </source>
</evidence>
<dbReference type="Gene3D" id="2.30.30.380">
    <property type="entry name" value="Zn-finger domain of Sec23/24"/>
    <property type="match status" value="3"/>
</dbReference>
<evidence type="ECO:0000259" key="14">
    <source>
        <dbReference type="PROSITE" id="PS50199"/>
    </source>
</evidence>
<keyword evidence="4" id="KW-0479">Metal-binding</keyword>
<dbReference type="Gene3D" id="3.90.70.10">
    <property type="entry name" value="Cysteine proteinases"/>
    <property type="match status" value="1"/>
</dbReference>
<accession>A0A6P8KII5</accession>
<dbReference type="InterPro" id="IPR001876">
    <property type="entry name" value="Znf_RanBP2"/>
</dbReference>
<dbReference type="SUPFAM" id="SSF54001">
    <property type="entry name" value="Cysteine proteinases"/>
    <property type="match status" value="1"/>
</dbReference>
<evidence type="ECO:0000256" key="9">
    <source>
        <dbReference type="ARBA" id="ARBA00022833"/>
    </source>
</evidence>
<feature type="compositionally biased region" description="Polar residues" evidence="13">
    <location>
        <begin position="246"/>
        <end position="255"/>
    </location>
</feature>
<feature type="domain" description="RanBP2-type" evidence="14">
    <location>
        <begin position="1"/>
        <end position="35"/>
    </location>
</feature>
<gene>
    <name evidence="17" type="primary">LOC117146843</name>
</gene>
<feature type="compositionally biased region" description="Polar residues" evidence="13">
    <location>
        <begin position="530"/>
        <end position="542"/>
    </location>
</feature>
<feature type="compositionally biased region" description="Polar residues" evidence="13">
    <location>
        <begin position="371"/>
        <end position="385"/>
    </location>
</feature>
<feature type="active site" evidence="10 11">
    <location>
        <position position="1244"/>
    </location>
</feature>
<feature type="active site" evidence="10 11">
    <location>
        <position position="1264"/>
    </location>
</feature>
<evidence type="ECO:0000256" key="8">
    <source>
        <dbReference type="ARBA" id="ARBA00022807"/>
    </source>
</evidence>
<evidence type="ECO:0000256" key="10">
    <source>
        <dbReference type="PIRSR" id="PIRSR622684-1"/>
    </source>
</evidence>
<keyword evidence="6 12" id="KW-0863">Zinc-finger</keyword>
<dbReference type="InterPro" id="IPR022684">
    <property type="entry name" value="Calpain_cysteine_protease"/>
</dbReference>
<comment type="similarity">
    <text evidence="1">Belongs to the peptidase C2 family.</text>
</comment>
<dbReference type="GO" id="GO:0004198">
    <property type="term" value="F:calcium-dependent cysteine-type endopeptidase activity"/>
    <property type="evidence" value="ECO:0007669"/>
    <property type="project" value="InterPro"/>
</dbReference>
<organism evidence="16 17">
    <name type="scientific">Drosophila mauritiana</name>
    <name type="common">Fruit fly</name>
    <dbReference type="NCBI Taxonomy" id="7226"/>
    <lineage>
        <taxon>Eukaryota</taxon>
        <taxon>Metazoa</taxon>
        <taxon>Ecdysozoa</taxon>
        <taxon>Arthropoda</taxon>
        <taxon>Hexapoda</taxon>
        <taxon>Insecta</taxon>
        <taxon>Pterygota</taxon>
        <taxon>Neoptera</taxon>
        <taxon>Endopterygota</taxon>
        <taxon>Diptera</taxon>
        <taxon>Brachycera</taxon>
        <taxon>Muscomorpha</taxon>
        <taxon>Ephydroidea</taxon>
        <taxon>Drosophilidae</taxon>
        <taxon>Drosophila</taxon>
        <taxon>Sophophora</taxon>
    </lineage>
</organism>
<dbReference type="CDD" id="cd00044">
    <property type="entry name" value="CysPc"/>
    <property type="match status" value="1"/>
</dbReference>
<dbReference type="GO" id="GO:0008270">
    <property type="term" value="F:zinc ion binding"/>
    <property type="evidence" value="ECO:0007669"/>
    <property type="project" value="UniProtKB-KW"/>
</dbReference>
<evidence type="ECO:0000256" key="2">
    <source>
        <dbReference type="ARBA" id="ARBA00022553"/>
    </source>
</evidence>
<name>A0A6P8KII5_DROMA</name>
<feature type="active site" evidence="10 11">
    <location>
        <position position="1078"/>
    </location>
</feature>
<feature type="region of interest" description="Disordered" evidence="13">
    <location>
        <begin position="371"/>
        <end position="400"/>
    </location>
</feature>